<dbReference type="EMBL" id="CP038026">
    <property type="protein sequence ID" value="QBQ37357.1"/>
    <property type="molecule type" value="Genomic_DNA"/>
</dbReference>
<evidence type="ECO:0000313" key="5">
    <source>
        <dbReference type="Proteomes" id="UP000619512"/>
    </source>
</evidence>
<reference evidence="2" key="1">
    <citation type="journal article" date="2014" name="Int. J. Syst. Evol. Microbiol.">
        <title>Complete genome sequence of Corynebacterium casei LMG S-19264T (=DSM 44701T), isolated from a smear-ripened cheese.</title>
        <authorList>
            <consortium name="US DOE Joint Genome Institute (JGI-PGF)"/>
            <person name="Walter F."/>
            <person name="Albersmeier A."/>
            <person name="Kalinowski J."/>
            <person name="Ruckert C."/>
        </authorList>
    </citation>
    <scope>NUCLEOTIDE SEQUENCE</scope>
    <source>
        <strain evidence="2">KCTC 12344</strain>
    </source>
</reference>
<dbReference type="Gene3D" id="3.40.50.1820">
    <property type="entry name" value="alpha/beta hydrolase"/>
    <property type="match status" value="1"/>
</dbReference>
<dbReference type="Pfam" id="PF12146">
    <property type="entry name" value="Hydrolase_4"/>
    <property type="match status" value="1"/>
</dbReference>
<proteinExistence type="predicted"/>
<evidence type="ECO:0000313" key="4">
    <source>
        <dbReference type="Proteomes" id="UP000294359"/>
    </source>
</evidence>
<reference evidence="2" key="3">
    <citation type="submission" date="2022-12" db="EMBL/GenBank/DDBJ databases">
        <authorList>
            <person name="Sun Q."/>
            <person name="Kim S."/>
        </authorList>
    </citation>
    <scope>NUCLEOTIDE SEQUENCE</scope>
    <source>
        <strain evidence="2">KCTC 12344</strain>
    </source>
</reference>
<evidence type="ECO:0000313" key="3">
    <source>
        <dbReference type="EMBL" id="QBQ37357.1"/>
    </source>
</evidence>
<dbReference type="OrthoDB" id="8525674at2"/>
<dbReference type="Proteomes" id="UP000619512">
    <property type="component" value="Unassembled WGS sequence"/>
</dbReference>
<dbReference type="AlphaFoldDB" id="A0A4P7BH14"/>
<protein>
    <submittedName>
        <fullName evidence="2">Hydrolase 2, exosortase A system-associated</fullName>
    </submittedName>
</protein>
<keyword evidence="4" id="KW-1185">Reference proteome</keyword>
<dbReference type="SUPFAM" id="SSF53474">
    <property type="entry name" value="alpha/beta-Hydrolases"/>
    <property type="match status" value="1"/>
</dbReference>
<dbReference type="InterPro" id="IPR029058">
    <property type="entry name" value="AB_hydrolase_fold"/>
</dbReference>
<organism evidence="2 5">
    <name type="scientific">Pseudoduganella plicata</name>
    <dbReference type="NCBI Taxonomy" id="321984"/>
    <lineage>
        <taxon>Bacteria</taxon>
        <taxon>Pseudomonadati</taxon>
        <taxon>Pseudomonadota</taxon>
        <taxon>Betaproteobacteria</taxon>
        <taxon>Burkholderiales</taxon>
        <taxon>Oxalobacteraceae</taxon>
        <taxon>Telluria group</taxon>
        <taxon>Pseudoduganella</taxon>
    </lineage>
</organism>
<name>A0A4P7BH14_9BURK</name>
<dbReference type="InterPro" id="IPR022742">
    <property type="entry name" value="Hydrolase_4"/>
</dbReference>
<dbReference type="RefSeq" id="WP_134385766.1">
    <property type="nucleotide sequence ID" value="NZ_BMWW01000012.1"/>
</dbReference>
<dbReference type="InterPro" id="IPR017532">
    <property type="entry name" value="Hydrolase-2_PEP"/>
</dbReference>
<keyword evidence="2" id="KW-0378">Hydrolase</keyword>
<gene>
    <name evidence="3" type="ORF">E1742_15180</name>
    <name evidence="2" type="ORF">GCM10007388_48040</name>
</gene>
<dbReference type="GO" id="GO:0016787">
    <property type="term" value="F:hydrolase activity"/>
    <property type="evidence" value="ECO:0007669"/>
    <property type="project" value="UniProtKB-KW"/>
</dbReference>
<evidence type="ECO:0000259" key="1">
    <source>
        <dbReference type="Pfam" id="PF12146"/>
    </source>
</evidence>
<dbReference type="EMBL" id="BMWW01000012">
    <property type="protein sequence ID" value="GGZ08930.1"/>
    <property type="molecule type" value="Genomic_DNA"/>
</dbReference>
<reference evidence="3 4" key="2">
    <citation type="submission" date="2019-03" db="EMBL/GenBank/DDBJ databases">
        <title>Draft Genome Sequences of Six Type Strains of the Genus Massilia.</title>
        <authorList>
            <person name="Miess H."/>
            <person name="Frediansyhah A."/>
            <person name="Gross H."/>
        </authorList>
    </citation>
    <scope>NUCLEOTIDE SEQUENCE [LARGE SCALE GENOMIC DNA]</scope>
    <source>
        <strain evidence="3 4">DSM 17505</strain>
    </source>
</reference>
<accession>A0A4P7BH14</accession>
<feature type="domain" description="Serine aminopeptidase S33" evidence="1">
    <location>
        <begin position="39"/>
        <end position="155"/>
    </location>
</feature>
<dbReference type="Proteomes" id="UP000294359">
    <property type="component" value="Chromosome"/>
</dbReference>
<sequence>MKPGAAAQPPQPFFLDGGADARFCLYYPPASFPDAPACRGAIVYLHPFAEEMNKSRRMASLQAAALAADGYAVLRIDLHGCGDSAGDFGDATWDSWLADVDRASRWLRDRLGATLSEAPAIWGLRLGALLALDHARRAAEAPAFLLLWQPVTSGAVFLTQFLRLAVASQMLTADGGAGGGTAALRTQLAEGYALEIAGYLLNPALAAAIDAHDAGAMPPPCPVHWLEVVPEAGRPLPSAAARIVGRWQDAGILVDARAVPGPQFWATQEIATCPALLDQTRHVLQPLHHAAG</sequence>
<evidence type="ECO:0000313" key="2">
    <source>
        <dbReference type="EMBL" id="GGZ08930.1"/>
    </source>
</evidence>
<dbReference type="NCBIfam" id="TIGR03101">
    <property type="entry name" value="hydr2_PEP"/>
    <property type="match status" value="1"/>
</dbReference>